<dbReference type="SUPFAM" id="SSF102645">
    <property type="entry name" value="CoaB-like"/>
    <property type="match status" value="1"/>
</dbReference>
<dbReference type="RefSeq" id="WP_202952956.1">
    <property type="nucleotide sequence ID" value="NZ_JAPCID010000011.1"/>
</dbReference>
<dbReference type="InterPro" id="IPR035929">
    <property type="entry name" value="CoaB-like_sf"/>
</dbReference>
<protein>
    <recommendedName>
        <fullName evidence="3">Coenzyme A biosynthesis bifunctional protein CoaBC</fullName>
    </recommendedName>
    <alternativeName>
        <fullName evidence="3">DNA/pantothenate metabolism flavoprotein</fullName>
    </alternativeName>
    <alternativeName>
        <fullName evidence="3">Phosphopantothenoylcysteine synthetase/decarboxylase</fullName>
        <shortName evidence="3">PPCS-PPCDC</shortName>
    </alternativeName>
    <domain>
        <recommendedName>
            <fullName evidence="3">Phosphopantothenoylcysteine decarboxylase</fullName>
            <shortName evidence="3">PPC decarboxylase</shortName>
            <shortName evidence="3">PPC-DC</shortName>
            <ecNumber evidence="3">4.1.1.36</ecNumber>
        </recommendedName>
        <alternativeName>
            <fullName evidence="3">CoaC</fullName>
        </alternativeName>
    </domain>
    <domain>
        <recommendedName>
            <fullName evidence="3">Phosphopantothenate--cysteine ligase</fullName>
            <ecNumber evidence="3">6.3.2.5</ecNumber>
        </recommendedName>
        <alternativeName>
            <fullName evidence="3">CoaB</fullName>
        </alternativeName>
        <alternativeName>
            <fullName evidence="3">Phosphopantothenoylcysteine synthetase</fullName>
            <shortName evidence="3">PPC synthetase</shortName>
            <shortName evidence="3">PPC-S</shortName>
        </alternativeName>
    </domain>
</protein>
<keyword evidence="2 3" id="KW-0456">Lyase</keyword>
<feature type="domain" description="Flavoprotein" evidence="5">
    <location>
        <begin position="3"/>
        <end position="181"/>
    </location>
</feature>
<name>A0ABT4RGV5_9ACTN</name>
<comment type="cofactor">
    <cofactor evidence="3">
        <name>Mg(2+)</name>
        <dbReference type="ChEBI" id="CHEBI:18420"/>
    </cofactor>
</comment>
<accession>A0ABT4RGV5</accession>
<keyword evidence="3" id="KW-0479">Metal-binding</keyword>
<feature type="binding site" evidence="3">
    <location>
        <position position="296"/>
    </location>
    <ligand>
        <name>CTP</name>
        <dbReference type="ChEBI" id="CHEBI:37563"/>
    </ligand>
</feature>
<keyword evidence="8" id="KW-1185">Reference proteome</keyword>
<gene>
    <name evidence="3 7" type="primary">coaBC</name>
    <name evidence="7" type="ORF">OJ962_09720</name>
</gene>
<feature type="binding site" evidence="3">
    <location>
        <position position="352"/>
    </location>
    <ligand>
        <name>CTP</name>
        <dbReference type="ChEBI" id="CHEBI:37563"/>
    </ligand>
</feature>
<dbReference type="NCBIfam" id="TIGR00521">
    <property type="entry name" value="coaBC_dfp"/>
    <property type="match status" value="1"/>
</dbReference>
<evidence type="ECO:0000256" key="3">
    <source>
        <dbReference type="HAMAP-Rule" id="MF_02225"/>
    </source>
</evidence>
<dbReference type="Gene3D" id="3.40.50.1950">
    <property type="entry name" value="Flavin prenyltransferase-like"/>
    <property type="match status" value="1"/>
</dbReference>
<keyword evidence="3 4" id="KW-0285">Flavoprotein</keyword>
<feature type="binding site" evidence="3">
    <location>
        <position position="286"/>
    </location>
    <ligand>
        <name>CTP</name>
        <dbReference type="ChEBI" id="CHEBI:37563"/>
    </ligand>
</feature>
<comment type="caution">
    <text evidence="3">Lacks conserved residue(s) required for the propagation of feature annotation.</text>
</comment>
<dbReference type="HAMAP" id="MF_02225">
    <property type="entry name" value="CoaBC"/>
    <property type="match status" value="1"/>
</dbReference>
<feature type="region of interest" description="Phosphopantothenoylcysteine decarboxylase" evidence="3">
    <location>
        <begin position="1"/>
        <end position="197"/>
    </location>
</feature>
<dbReference type="SUPFAM" id="SSF52507">
    <property type="entry name" value="Homo-oligomeric flavin-containing Cys decarboxylases, HFCD"/>
    <property type="match status" value="1"/>
</dbReference>
<dbReference type="InterPro" id="IPR003382">
    <property type="entry name" value="Flavoprotein"/>
</dbReference>
<comment type="cofactor">
    <cofactor evidence="3">
        <name>FMN</name>
        <dbReference type="ChEBI" id="CHEBI:58210"/>
    </cofactor>
    <text evidence="3">Binds 1 FMN per subunit.</text>
</comment>
<evidence type="ECO:0000313" key="8">
    <source>
        <dbReference type="Proteomes" id="UP001147700"/>
    </source>
</evidence>
<keyword evidence="3" id="KW-0460">Magnesium</keyword>
<feature type="binding site" evidence="3">
    <location>
        <position position="333"/>
    </location>
    <ligand>
        <name>CTP</name>
        <dbReference type="ChEBI" id="CHEBI:37563"/>
    </ligand>
</feature>
<evidence type="ECO:0000313" key="7">
    <source>
        <dbReference type="EMBL" id="MDA0137775.1"/>
    </source>
</evidence>
<comment type="caution">
    <text evidence="7">The sequence shown here is derived from an EMBL/GenBank/DDBJ whole genome shotgun (WGS) entry which is preliminary data.</text>
</comment>
<keyword evidence="1 3" id="KW-0210">Decarboxylase</keyword>
<comment type="pathway">
    <text evidence="3 4">Cofactor biosynthesis; coenzyme A biosynthesis; CoA from (R)-pantothenate: step 2/5.</text>
</comment>
<comment type="function">
    <text evidence="3">Catalyzes two sequential steps in the biosynthesis of coenzyme A. In the first step cysteine is conjugated to 4'-phosphopantothenate to form 4-phosphopantothenoylcysteine. In the second step the latter compound is decarboxylated to form 4'-phosphopantotheine.</text>
</comment>
<comment type="similarity">
    <text evidence="3 4">In the N-terminal section; belongs to the HFCD (homo-oligomeric flavin containing Cys decarboxylase) superfamily.</text>
</comment>
<comment type="catalytic activity">
    <reaction evidence="3 4">
        <text>(R)-4'-phosphopantothenate + L-cysteine + CTP = N-[(R)-4-phosphopantothenoyl]-L-cysteine + CMP + diphosphate + H(+)</text>
        <dbReference type="Rhea" id="RHEA:19397"/>
        <dbReference type="ChEBI" id="CHEBI:10986"/>
        <dbReference type="ChEBI" id="CHEBI:15378"/>
        <dbReference type="ChEBI" id="CHEBI:33019"/>
        <dbReference type="ChEBI" id="CHEBI:35235"/>
        <dbReference type="ChEBI" id="CHEBI:37563"/>
        <dbReference type="ChEBI" id="CHEBI:59458"/>
        <dbReference type="ChEBI" id="CHEBI:60377"/>
        <dbReference type="EC" id="6.3.2.5"/>
    </reaction>
</comment>
<keyword evidence="3 4" id="KW-0436">Ligase</keyword>
<keyword evidence="3" id="KW-0511">Multifunctional enzyme</keyword>
<dbReference type="Proteomes" id="UP001147700">
    <property type="component" value="Unassembled WGS sequence"/>
</dbReference>
<dbReference type="GO" id="GO:0004633">
    <property type="term" value="F:phosphopantothenoylcysteine decarboxylase activity"/>
    <property type="evidence" value="ECO:0007669"/>
    <property type="project" value="UniProtKB-EC"/>
</dbReference>
<evidence type="ECO:0000256" key="1">
    <source>
        <dbReference type="ARBA" id="ARBA00022793"/>
    </source>
</evidence>
<keyword evidence="3 4" id="KW-0288">FMN</keyword>
<evidence type="ECO:0000256" key="2">
    <source>
        <dbReference type="ARBA" id="ARBA00023239"/>
    </source>
</evidence>
<feature type="binding site" evidence="3">
    <location>
        <position position="348"/>
    </location>
    <ligand>
        <name>CTP</name>
        <dbReference type="ChEBI" id="CHEBI:37563"/>
    </ligand>
</feature>
<feature type="region of interest" description="Phosphopantothenate--cysteine ligase" evidence="3">
    <location>
        <begin position="198"/>
        <end position="415"/>
    </location>
</feature>
<dbReference type="EC" id="6.3.2.5" evidence="3"/>
<dbReference type="InterPro" id="IPR007085">
    <property type="entry name" value="DNA/pantothenate-metab_flavo_C"/>
</dbReference>
<comment type="pathway">
    <text evidence="3 4">Cofactor biosynthesis; coenzyme A biosynthesis; CoA from (R)-pantothenate: step 3/5.</text>
</comment>
<dbReference type="Gene3D" id="3.40.50.10300">
    <property type="entry name" value="CoaB-like"/>
    <property type="match status" value="1"/>
</dbReference>
<dbReference type="Pfam" id="PF04127">
    <property type="entry name" value="DFP"/>
    <property type="match status" value="1"/>
</dbReference>
<dbReference type="GO" id="GO:0004632">
    <property type="term" value="F:phosphopantothenate--cysteine ligase activity"/>
    <property type="evidence" value="ECO:0007669"/>
    <property type="project" value="UniProtKB-EC"/>
</dbReference>
<dbReference type="PANTHER" id="PTHR14359:SF6">
    <property type="entry name" value="PHOSPHOPANTOTHENOYLCYSTEINE DECARBOXYLASE"/>
    <property type="match status" value="1"/>
</dbReference>
<comment type="catalytic activity">
    <reaction evidence="3 4">
        <text>N-[(R)-4-phosphopantothenoyl]-L-cysteine + H(+) = (R)-4'-phosphopantetheine + CO2</text>
        <dbReference type="Rhea" id="RHEA:16793"/>
        <dbReference type="ChEBI" id="CHEBI:15378"/>
        <dbReference type="ChEBI" id="CHEBI:16526"/>
        <dbReference type="ChEBI" id="CHEBI:59458"/>
        <dbReference type="ChEBI" id="CHEBI:61723"/>
        <dbReference type="EC" id="4.1.1.36"/>
    </reaction>
</comment>
<sequence length="415" mass="43238">MPRILLGVCGGIAAYKALEFTRLATKAGHSVRVVQTEASTRFVGTASFAGITGAPVLITEWEPDPLRGVFPGDPLPEHAPLSHLALVEHADAYLIAPATAETLAKLACGLADNLLTAAALACRRPLIVAPAMNNAMYEHPATQANLATLRARGVTVLEPGVGPLGSPGEFGVGRLPEPPELLAAVETTFDASLRGVNVLVSAGGTREPIDAVRFIGNRSSGRMGFAVAEQAQRRGANVTVVAANVSLPRATGIEYVDVVTAAELADACAARFDACDVLIMAAAVADYRPEAAHGGKLKKDQTGEELNLRLVRTTDVLSSLADRRRPGQTIVGFAAEHGDGALAYGRGKLERKHLDAVVVNDVSGAGIGFDAADNEVWIVTAEGEHHVPKTSKDAVAAAILDAVLNHSSSNDTKVR</sequence>
<dbReference type="Pfam" id="PF02441">
    <property type="entry name" value="Flavoprotein"/>
    <property type="match status" value="1"/>
</dbReference>
<dbReference type="InterPro" id="IPR005252">
    <property type="entry name" value="CoaBC"/>
</dbReference>
<dbReference type="EMBL" id="JAPCID010000011">
    <property type="protein sequence ID" value="MDA0137775.1"/>
    <property type="molecule type" value="Genomic_DNA"/>
</dbReference>
<reference evidence="7" key="1">
    <citation type="submission" date="2022-10" db="EMBL/GenBank/DDBJ databases">
        <title>The WGS of Solirubrobacter sp. CPCC 204708.</title>
        <authorList>
            <person name="Jiang Z."/>
        </authorList>
    </citation>
    <scope>NUCLEOTIDE SEQUENCE</scope>
    <source>
        <strain evidence="7">CPCC 204708</strain>
    </source>
</reference>
<comment type="similarity">
    <text evidence="3 4">In the C-terminal section; belongs to the PPC synthetase family.</text>
</comment>
<comment type="function">
    <text evidence="4">Catalyzes two steps in the biosynthesis of coenzyme A. In the first step cysteine is conjugated to 4'-phosphopantothenate to form 4-phosphopantothenoylcysteine, in the latter compound is decarboxylated to form 4'-phosphopantotheine.</text>
</comment>
<feature type="domain" description="DNA/pantothenate metabolism flavoprotein C-terminal" evidence="6">
    <location>
        <begin position="193"/>
        <end position="404"/>
    </location>
</feature>
<evidence type="ECO:0000259" key="5">
    <source>
        <dbReference type="Pfam" id="PF02441"/>
    </source>
</evidence>
<evidence type="ECO:0000256" key="4">
    <source>
        <dbReference type="RuleBase" id="RU364078"/>
    </source>
</evidence>
<organism evidence="7 8">
    <name type="scientific">Solirubrobacter deserti</name>
    <dbReference type="NCBI Taxonomy" id="2282478"/>
    <lineage>
        <taxon>Bacteria</taxon>
        <taxon>Bacillati</taxon>
        <taxon>Actinomycetota</taxon>
        <taxon>Thermoleophilia</taxon>
        <taxon>Solirubrobacterales</taxon>
        <taxon>Solirubrobacteraceae</taxon>
        <taxon>Solirubrobacter</taxon>
    </lineage>
</organism>
<dbReference type="PANTHER" id="PTHR14359">
    <property type="entry name" value="HOMO-OLIGOMERIC FLAVIN CONTAINING CYS DECARBOXYLASE FAMILY"/>
    <property type="match status" value="1"/>
</dbReference>
<dbReference type="InterPro" id="IPR036551">
    <property type="entry name" value="Flavin_trans-like"/>
</dbReference>
<proteinExistence type="inferred from homology"/>
<evidence type="ECO:0000259" key="6">
    <source>
        <dbReference type="Pfam" id="PF04127"/>
    </source>
</evidence>
<dbReference type="EC" id="4.1.1.36" evidence="3"/>